<keyword evidence="2" id="KW-1185">Reference proteome</keyword>
<dbReference type="EMBL" id="AAOG01000003">
    <property type="protein sequence ID" value="EAR12164.1"/>
    <property type="molecule type" value="Genomic_DNA"/>
</dbReference>
<comment type="caution">
    <text evidence="1">The sequence shown here is derived from an EMBL/GenBank/DDBJ whole genome shotgun (WGS) entry which is preliminary data.</text>
</comment>
<organism evidence="1 2">
    <name type="scientific">Polaribacter irgensii 23-P</name>
    <dbReference type="NCBI Taxonomy" id="313594"/>
    <lineage>
        <taxon>Bacteria</taxon>
        <taxon>Pseudomonadati</taxon>
        <taxon>Bacteroidota</taxon>
        <taxon>Flavobacteriia</taxon>
        <taxon>Flavobacteriales</taxon>
        <taxon>Flavobacteriaceae</taxon>
    </lineage>
</organism>
<name>A4C211_9FLAO</name>
<sequence length="257" mass="29368">MKKVLLLACIIIAFSCKKETTKAAENKFSIAGAPNAFPIELGKVFKKHGSLNAWKEAQTLSFNKGEEVHIADLRSRKTVVTAPNYSMGFDGRIVWLDELEKGMYKGNPAFYYNLYFYFYAMPFVLADNGIRYEKVSDLSFEGVQYPGYKISYKGNIGSSPDDNYIVYYHPETFQMEWLKYTVTFNSKEVNTEYHLIKYDVWENTGGLVLPSEITWYQMDARGMPSEAARAPVKFTFPLISKAKLANSFFEKPVGVQK</sequence>
<proteinExistence type="predicted"/>
<dbReference type="Pfam" id="PF20113">
    <property type="entry name" value="DUF6503"/>
    <property type="match status" value="1"/>
</dbReference>
<evidence type="ECO:0000313" key="2">
    <source>
        <dbReference type="Proteomes" id="UP000003053"/>
    </source>
</evidence>
<dbReference type="RefSeq" id="WP_004571128.1">
    <property type="nucleotide sequence ID" value="NZ_CH724148.1"/>
</dbReference>
<dbReference type="AlphaFoldDB" id="A4C211"/>
<dbReference type="InterPro" id="IPR045444">
    <property type="entry name" value="DUF6503"/>
</dbReference>
<gene>
    <name evidence="1" type="ORF">PI23P_12542</name>
</gene>
<dbReference type="OrthoDB" id="282859at2"/>
<evidence type="ECO:0000313" key="1">
    <source>
        <dbReference type="EMBL" id="EAR12164.1"/>
    </source>
</evidence>
<dbReference type="eggNOG" id="ENOG502ZBWE">
    <property type="taxonomic scope" value="Bacteria"/>
</dbReference>
<protein>
    <submittedName>
        <fullName evidence="1">Uncharacterized protein</fullName>
    </submittedName>
</protein>
<accession>A4C211</accession>
<dbReference type="HOGENOM" id="CLU_085003_0_0_10"/>
<dbReference type="STRING" id="313594.PI23P_12542"/>
<dbReference type="PROSITE" id="PS51257">
    <property type="entry name" value="PROKAR_LIPOPROTEIN"/>
    <property type="match status" value="1"/>
</dbReference>
<dbReference type="Proteomes" id="UP000003053">
    <property type="component" value="Unassembled WGS sequence"/>
</dbReference>
<reference evidence="1 2" key="1">
    <citation type="submission" date="2006-02" db="EMBL/GenBank/DDBJ databases">
        <authorList>
            <person name="Murray A."/>
            <person name="Staley J."/>
            <person name="Ferriera S."/>
            <person name="Johnson J."/>
            <person name="Kravitz S."/>
            <person name="Halpern A."/>
            <person name="Remington K."/>
            <person name="Beeson K."/>
            <person name="Tran B."/>
            <person name="Rogers Y.-H."/>
            <person name="Friedman R."/>
            <person name="Venter J.C."/>
        </authorList>
    </citation>
    <scope>NUCLEOTIDE SEQUENCE [LARGE SCALE GENOMIC DNA]</scope>
    <source>
        <strain evidence="1 2">23-P</strain>
    </source>
</reference>